<gene>
    <name evidence="6" type="ORF">SAMN04488052_101171</name>
</gene>
<dbReference type="Pfam" id="PF00027">
    <property type="entry name" value="cNMP_binding"/>
    <property type="match status" value="1"/>
</dbReference>
<proteinExistence type="predicted"/>
<dbReference type="PROSITE" id="PS51063">
    <property type="entry name" value="HTH_CRP_2"/>
    <property type="match status" value="1"/>
</dbReference>
<evidence type="ECO:0000259" key="4">
    <source>
        <dbReference type="PROSITE" id="PS50042"/>
    </source>
</evidence>
<evidence type="ECO:0000313" key="7">
    <source>
        <dbReference type="Proteomes" id="UP000199657"/>
    </source>
</evidence>
<dbReference type="InterPro" id="IPR050397">
    <property type="entry name" value="Env_Response_Regulators"/>
</dbReference>
<evidence type="ECO:0000313" key="6">
    <source>
        <dbReference type="EMBL" id="SEO45705.1"/>
    </source>
</evidence>
<feature type="domain" description="HTH crp-type" evidence="5">
    <location>
        <begin position="150"/>
        <end position="220"/>
    </location>
</feature>
<dbReference type="RefSeq" id="WP_091639103.1">
    <property type="nucleotide sequence ID" value="NZ_FOEG01000001.1"/>
</dbReference>
<dbReference type="InterPro" id="IPR000595">
    <property type="entry name" value="cNMP-bd_dom"/>
</dbReference>
<dbReference type="SMART" id="SM00100">
    <property type="entry name" value="cNMP"/>
    <property type="match status" value="1"/>
</dbReference>
<dbReference type="InterPro" id="IPR014710">
    <property type="entry name" value="RmlC-like_jellyroll"/>
</dbReference>
<accession>A0A1H8PUU0</accession>
<dbReference type="InterPro" id="IPR036390">
    <property type="entry name" value="WH_DNA-bd_sf"/>
</dbReference>
<dbReference type="PANTHER" id="PTHR24567:SF26">
    <property type="entry name" value="REGULATORY PROTEIN YEIL"/>
    <property type="match status" value="1"/>
</dbReference>
<dbReference type="GO" id="GO:0003677">
    <property type="term" value="F:DNA binding"/>
    <property type="evidence" value="ECO:0007669"/>
    <property type="project" value="UniProtKB-KW"/>
</dbReference>
<dbReference type="PANTHER" id="PTHR24567">
    <property type="entry name" value="CRP FAMILY TRANSCRIPTIONAL REGULATORY PROTEIN"/>
    <property type="match status" value="1"/>
</dbReference>
<keyword evidence="6" id="KW-0808">Transferase</keyword>
<dbReference type="Pfam" id="PF13545">
    <property type="entry name" value="HTH_Crp_2"/>
    <property type="match status" value="1"/>
</dbReference>
<dbReference type="CDD" id="cd00038">
    <property type="entry name" value="CAP_ED"/>
    <property type="match status" value="1"/>
</dbReference>
<evidence type="ECO:0000256" key="3">
    <source>
        <dbReference type="ARBA" id="ARBA00023163"/>
    </source>
</evidence>
<organism evidence="6 7">
    <name type="scientific">Aquisalimonas asiatica</name>
    <dbReference type="NCBI Taxonomy" id="406100"/>
    <lineage>
        <taxon>Bacteria</taxon>
        <taxon>Pseudomonadati</taxon>
        <taxon>Pseudomonadota</taxon>
        <taxon>Gammaproteobacteria</taxon>
        <taxon>Chromatiales</taxon>
        <taxon>Ectothiorhodospiraceae</taxon>
        <taxon>Aquisalimonas</taxon>
    </lineage>
</organism>
<dbReference type="Gene3D" id="2.60.120.10">
    <property type="entry name" value="Jelly Rolls"/>
    <property type="match status" value="1"/>
</dbReference>
<dbReference type="InterPro" id="IPR036388">
    <property type="entry name" value="WH-like_DNA-bd_sf"/>
</dbReference>
<evidence type="ECO:0000256" key="2">
    <source>
        <dbReference type="ARBA" id="ARBA00023125"/>
    </source>
</evidence>
<dbReference type="InterPro" id="IPR018490">
    <property type="entry name" value="cNMP-bd_dom_sf"/>
</dbReference>
<keyword evidence="1" id="KW-0805">Transcription regulation</keyword>
<dbReference type="InterPro" id="IPR012318">
    <property type="entry name" value="HTH_CRP"/>
</dbReference>
<keyword evidence="2" id="KW-0238">DNA-binding</keyword>
<sequence length="226" mass="25239">MTDHGIRQALGSTPLFRHLPGEVLDGLAKRVRRVRHDSGDILFHQGDPAHHFFLLEQGLIKLARNSAEGLEKVVHLVRPGETFAEAVMFMDARNYPVTAQILEPAEVLSIPSDDYRTLLRNDSDACMALLADLSMRLHSRLEDIDQLTLQQSRPRVARYLLTQASASLQPGDPVQLPAPKHVIASRLSMSPETLSRILHELNARGVLEVRHREVVVHDPDGLRALS</sequence>
<dbReference type="GO" id="GO:0016301">
    <property type="term" value="F:kinase activity"/>
    <property type="evidence" value="ECO:0007669"/>
    <property type="project" value="UniProtKB-KW"/>
</dbReference>
<name>A0A1H8PUU0_9GAMM</name>
<dbReference type="SUPFAM" id="SSF51206">
    <property type="entry name" value="cAMP-binding domain-like"/>
    <property type="match status" value="1"/>
</dbReference>
<dbReference type="STRING" id="406100.SAMN04488052_101171"/>
<dbReference type="SMART" id="SM00419">
    <property type="entry name" value="HTH_CRP"/>
    <property type="match status" value="1"/>
</dbReference>
<dbReference type="PROSITE" id="PS50042">
    <property type="entry name" value="CNMP_BINDING_3"/>
    <property type="match status" value="1"/>
</dbReference>
<evidence type="ECO:0000259" key="5">
    <source>
        <dbReference type="PROSITE" id="PS51063"/>
    </source>
</evidence>
<reference evidence="6 7" key="1">
    <citation type="submission" date="2016-10" db="EMBL/GenBank/DDBJ databases">
        <authorList>
            <person name="de Groot N.N."/>
        </authorList>
    </citation>
    <scope>NUCLEOTIDE SEQUENCE [LARGE SCALE GENOMIC DNA]</scope>
    <source>
        <strain evidence="6 7">CGMCC 1.6291</strain>
    </source>
</reference>
<dbReference type="Proteomes" id="UP000199657">
    <property type="component" value="Unassembled WGS sequence"/>
</dbReference>
<keyword evidence="3" id="KW-0804">Transcription</keyword>
<dbReference type="AlphaFoldDB" id="A0A1H8PUU0"/>
<dbReference type="GO" id="GO:0005829">
    <property type="term" value="C:cytosol"/>
    <property type="evidence" value="ECO:0007669"/>
    <property type="project" value="TreeGrafter"/>
</dbReference>
<dbReference type="EMBL" id="FOEG01000001">
    <property type="protein sequence ID" value="SEO45705.1"/>
    <property type="molecule type" value="Genomic_DNA"/>
</dbReference>
<keyword evidence="7" id="KW-1185">Reference proteome</keyword>
<keyword evidence="6" id="KW-0418">Kinase</keyword>
<dbReference type="GO" id="GO:0003700">
    <property type="term" value="F:DNA-binding transcription factor activity"/>
    <property type="evidence" value="ECO:0007669"/>
    <property type="project" value="TreeGrafter"/>
</dbReference>
<feature type="domain" description="Cyclic nucleotide-binding" evidence="4">
    <location>
        <begin position="15"/>
        <end position="136"/>
    </location>
</feature>
<dbReference type="SUPFAM" id="SSF46785">
    <property type="entry name" value="Winged helix' DNA-binding domain"/>
    <property type="match status" value="1"/>
</dbReference>
<dbReference type="Gene3D" id="1.10.10.10">
    <property type="entry name" value="Winged helix-like DNA-binding domain superfamily/Winged helix DNA-binding domain"/>
    <property type="match status" value="1"/>
</dbReference>
<dbReference type="OrthoDB" id="9777588at2"/>
<evidence type="ECO:0000256" key="1">
    <source>
        <dbReference type="ARBA" id="ARBA00023015"/>
    </source>
</evidence>
<protein>
    <submittedName>
        <fullName evidence="6">cAMP-binding domain of CRP or a regulatory subunit of cAMP-dependent protein kinases</fullName>
    </submittedName>
</protein>